<evidence type="ECO:0000256" key="6">
    <source>
        <dbReference type="ARBA" id="ARBA00022755"/>
    </source>
</evidence>
<evidence type="ECO:0000256" key="4">
    <source>
        <dbReference type="ARBA" id="ARBA00012339"/>
    </source>
</evidence>
<dbReference type="InterPro" id="IPR024083">
    <property type="entry name" value="Fumarase/histidase_N"/>
</dbReference>
<dbReference type="InterPro" id="IPR022761">
    <property type="entry name" value="Fumarate_lyase_N"/>
</dbReference>
<evidence type="ECO:0000259" key="11">
    <source>
        <dbReference type="Pfam" id="PF08328"/>
    </source>
</evidence>
<dbReference type="NCBIfam" id="TIGR00928">
    <property type="entry name" value="purB"/>
    <property type="match status" value="1"/>
</dbReference>
<comment type="pathway">
    <text evidence="2 9">Purine metabolism; AMP biosynthesis via de novo pathway; AMP from IMP: step 2/2.</text>
</comment>
<dbReference type="InterPro" id="IPR020557">
    <property type="entry name" value="Fumarate_lyase_CS"/>
</dbReference>
<comment type="pathway">
    <text evidence="1 9">Purine metabolism; IMP biosynthesis via de novo pathway; 5-amino-1-(5-phospho-D-ribosyl)imidazole-4-carboxamide from 5-amino-1-(5-phospho-D-ribosyl)imidazole-4-carboxylate: step 2/2.</text>
</comment>
<name>A0A1R2CZX8_9CILI</name>
<accession>A0A1R2CZX8</accession>
<evidence type="ECO:0000256" key="7">
    <source>
        <dbReference type="ARBA" id="ARBA00023239"/>
    </source>
</evidence>
<dbReference type="GO" id="GO:0006189">
    <property type="term" value="P:'de novo' IMP biosynthetic process"/>
    <property type="evidence" value="ECO:0007669"/>
    <property type="project" value="UniProtKB-UniPathway"/>
</dbReference>
<protein>
    <recommendedName>
        <fullName evidence="5 9">Adenylosuccinate lyase</fullName>
        <shortName evidence="9">ASL</shortName>
        <ecNumber evidence="4 9">4.3.2.2</ecNumber>
    </recommendedName>
    <alternativeName>
        <fullName evidence="8 9">Adenylosuccinase</fullName>
    </alternativeName>
</protein>
<dbReference type="InterPro" id="IPR008948">
    <property type="entry name" value="L-Aspartase-like"/>
</dbReference>
<dbReference type="Pfam" id="PF00206">
    <property type="entry name" value="Lyase_1"/>
    <property type="match status" value="1"/>
</dbReference>
<dbReference type="Gene3D" id="1.20.200.10">
    <property type="entry name" value="Fumarase/aspartase (Central domain)"/>
    <property type="match status" value="1"/>
</dbReference>
<dbReference type="NCBIfam" id="NF006764">
    <property type="entry name" value="PRK09285.1"/>
    <property type="match status" value="1"/>
</dbReference>
<feature type="domain" description="Adenylosuccinate lyase PurB C-terminal" evidence="11">
    <location>
        <begin position="333"/>
        <end position="452"/>
    </location>
</feature>
<evidence type="ECO:0000256" key="2">
    <source>
        <dbReference type="ARBA" id="ARBA00004734"/>
    </source>
</evidence>
<sequence length="465" mass="52498">MLRRFSSLLSISPLDGRYKSQLSGLNEILSEAGLIKNRIRVEVSWFLHLAKSGIIRDSQGKEIFLTPDDISKLENLWKNFTISAAEWVKDKEKVTNHDLKAVEYYIKSHSHLKQHSEYFHILCTSEDINNLAYSLMFQQSVKDILLPTLNTLYVKLENLSCKYALVPMLSRTHGQPASPTTVGKEMANFAYRVKRQIKSLENINLTGKCNGAVGNFNVHIVTYPGLDWMQISKSFIESLGLSYNPYTTQIEPHDLVSELCGLVSLLNTILLDFSRDMWGYISLGYFKPLIKDSEVGSSTMPHKVNPIDFENAEGNLGVANALLQHLQHKLPISRFQRDLSDSTALRNVGVALGHSLLSYKSLLKGLDKLTVNQELLSNELNEHWEILAEPVQMILRKHHCDQPYELLKAHTRGKGNLNEEQYKTMINAIASEAKLDKIVISELLSLKPSNYIGLAGELAKGLKNH</sequence>
<dbReference type="Pfam" id="PF08328">
    <property type="entry name" value="ASL_C"/>
    <property type="match status" value="1"/>
</dbReference>
<dbReference type="EC" id="4.3.2.2" evidence="4 9"/>
<dbReference type="UniPathway" id="UPA00075">
    <property type="reaction ID" value="UER00336"/>
</dbReference>
<dbReference type="Gene3D" id="1.10.40.30">
    <property type="entry name" value="Fumarase/aspartase (C-terminal domain)"/>
    <property type="match status" value="1"/>
</dbReference>
<evidence type="ECO:0000313" key="12">
    <source>
        <dbReference type="EMBL" id="OMJ94552.1"/>
    </source>
</evidence>
<dbReference type="EMBL" id="MPUH01000024">
    <property type="protein sequence ID" value="OMJ94552.1"/>
    <property type="molecule type" value="Genomic_DNA"/>
</dbReference>
<comment type="catalytic activity">
    <reaction evidence="9">
        <text>N(6)-(1,2-dicarboxyethyl)-AMP = fumarate + AMP</text>
        <dbReference type="Rhea" id="RHEA:16853"/>
        <dbReference type="ChEBI" id="CHEBI:29806"/>
        <dbReference type="ChEBI" id="CHEBI:57567"/>
        <dbReference type="ChEBI" id="CHEBI:456215"/>
        <dbReference type="EC" id="4.3.2.2"/>
    </reaction>
</comment>
<dbReference type="OrthoDB" id="406045at2759"/>
<dbReference type="UniPathway" id="UPA00074">
    <property type="reaction ID" value="UER00132"/>
</dbReference>
<evidence type="ECO:0000259" key="10">
    <source>
        <dbReference type="Pfam" id="PF00206"/>
    </source>
</evidence>
<evidence type="ECO:0000313" key="13">
    <source>
        <dbReference type="Proteomes" id="UP000187209"/>
    </source>
</evidence>
<dbReference type="AlphaFoldDB" id="A0A1R2CZX8"/>
<evidence type="ECO:0000256" key="1">
    <source>
        <dbReference type="ARBA" id="ARBA00004706"/>
    </source>
</evidence>
<keyword evidence="13" id="KW-1185">Reference proteome</keyword>
<dbReference type="Gene3D" id="1.10.275.10">
    <property type="entry name" value="Fumarase/aspartase (N-terminal domain)"/>
    <property type="match status" value="1"/>
</dbReference>
<dbReference type="InterPro" id="IPR004769">
    <property type="entry name" value="Pur_lyase"/>
</dbReference>
<comment type="similarity">
    <text evidence="3 9">Belongs to the lyase 1 family. Adenylosuccinate lyase subfamily.</text>
</comment>
<organism evidence="12 13">
    <name type="scientific">Stentor coeruleus</name>
    <dbReference type="NCBI Taxonomy" id="5963"/>
    <lineage>
        <taxon>Eukaryota</taxon>
        <taxon>Sar</taxon>
        <taxon>Alveolata</taxon>
        <taxon>Ciliophora</taxon>
        <taxon>Postciliodesmatophora</taxon>
        <taxon>Heterotrichea</taxon>
        <taxon>Heterotrichida</taxon>
        <taxon>Stentoridae</taxon>
        <taxon>Stentor</taxon>
    </lineage>
</organism>
<dbReference type="GO" id="GO:0070626">
    <property type="term" value="F:(S)-2-(5-amino-1-(5-phospho-D-ribosyl)imidazole-4-carboxamido) succinate lyase (fumarate-forming) activity"/>
    <property type="evidence" value="ECO:0007669"/>
    <property type="project" value="RHEA"/>
</dbReference>
<comment type="catalytic activity">
    <reaction evidence="9">
        <text>(2S)-2-[5-amino-1-(5-phospho-beta-D-ribosyl)imidazole-4-carboxamido]succinate = 5-amino-1-(5-phospho-beta-D-ribosyl)imidazole-4-carboxamide + fumarate</text>
        <dbReference type="Rhea" id="RHEA:23920"/>
        <dbReference type="ChEBI" id="CHEBI:29806"/>
        <dbReference type="ChEBI" id="CHEBI:58443"/>
        <dbReference type="ChEBI" id="CHEBI:58475"/>
        <dbReference type="EC" id="4.3.2.2"/>
    </reaction>
</comment>
<evidence type="ECO:0000256" key="3">
    <source>
        <dbReference type="ARBA" id="ARBA00008273"/>
    </source>
</evidence>
<comment type="caution">
    <text evidence="12">The sequence shown here is derived from an EMBL/GenBank/DDBJ whole genome shotgun (WGS) entry which is preliminary data.</text>
</comment>
<dbReference type="PANTHER" id="PTHR43411:SF1">
    <property type="entry name" value="ADENYLOSUCCINATE LYASE"/>
    <property type="match status" value="1"/>
</dbReference>
<keyword evidence="7 9" id="KW-0456">Lyase</keyword>
<proteinExistence type="inferred from homology"/>
<dbReference type="Proteomes" id="UP000187209">
    <property type="component" value="Unassembled WGS sequence"/>
</dbReference>
<dbReference type="GO" id="GO:0044208">
    <property type="term" value="P:'de novo' AMP biosynthetic process"/>
    <property type="evidence" value="ECO:0007669"/>
    <property type="project" value="UniProtKB-UniPathway"/>
</dbReference>
<reference evidence="12 13" key="1">
    <citation type="submission" date="2016-11" db="EMBL/GenBank/DDBJ databases">
        <title>The macronuclear genome of Stentor coeruleus: a giant cell with tiny introns.</title>
        <authorList>
            <person name="Slabodnick M."/>
            <person name="Ruby J.G."/>
            <person name="Reiff S.B."/>
            <person name="Swart E.C."/>
            <person name="Gosai S."/>
            <person name="Prabakaran S."/>
            <person name="Witkowska E."/>
            <person name="Larue G.E."/>
            <person name="Fisher S."/>
            <person name="Freeman R.M."/>
            <person name="Gunawardena J."/>
            <person name="Chu W."/>
            <person name="Stover N.A."/>
            <person name="Gregory B.D."/>
            <person name="Nowacki M."/>
            <person name="Derisi J."/>
            <person name="Roy S.W."/>
            <person name="Marshall W.F."/>
            <person name="Sood P."/>
        </authorList>
    </citation>
    <scope>NUCLEOTIDE SEQUENCE [LARGE SCALE GENOMIC DNA]</scope>
    <source>
        <strain evidence="12">WM001</strain>
    </source>
</reference>
<dbReference type="InterPro" id="IPR047136">
    <property type="entry name" value="PurB_bact"/>
</dbReference>
<evidence type="ECO:0000256" key="5">
    <source>
        <dbReference type="ARBA" id="ARBA00017058"/>
    </source>
</evidence>
<dbReference type="PROSITE" id="PS00163">
    <property type="entry name" value="FUMARATE_LYASES"/>
    <property type="match status" value="1"/>
</dbReference>
<dbReference type="InterPro" id="IPR000362">
    <property type="entry name" value="Fumarate_lyase_fam"/>
</dbReference>
<dbReference type="InterPro" id="IPR013539">
    <property type="entry name" value="PurB_C"/>
</dbReference>
<feature type="domain" description="Fumarate lyase N-terminal" evidence="10">
    <location>
        <begin position="16"/>
        <end position="315"/>
    </location>
</feature>
<dbReference type="SUPFAM" id="SSF48557">
    <property type="entry name" value="L-aspartase-like"/>
    <property type="match status" value="1"/>
</dbReference>
<dbReference type="PRINTS" id="PR00149">
    <property type="entry name" value="FUMRATELYASE"/>
</dbReference>
<gene>
    <name evidence="12" type="ORF">SteCoe_2192</name>
</gene>
<evidence type="ECO:0000256" key="8">
    <source>
        <dbReference type="ARBA" id="ARBA00030717"/>
    </source>
</evidence>
<keyword evidence="6 9" id="KW-0658">Purine biosynthesis</keyword>
<evidence type="ECO:0000256" key="9">
    <source>
        <dbReference type="RuleBase" id="RU361172"/>
    </source>
</evidence>
<dbReference type="GO" id="GO:0004018">
    <property type="term" value="F:N6-(1,2-dicarboxyethyl)AMP AMP-lyase (fumarate-forming) activity"/>
    <property type="evidence" value="ECO:0007669"/>
    <property type="project" value="InterPro"/>
</dbReference>
<dbReference type="PANTHER" id="PTHR43411">
    <property type="entry name" value="ADENYLOSUCCINATE LYASE"/>
    <property type="match status" value="1"/>
</dbReference>